<dbReference type="STRING" id="158190.SpiGrapes_0226"/>
<name>G8QUB9_SPHPG</name>
<dbReference type="HOGENOM" id="CLU_096350_0_0_12"/>
<proteinExistence type="predicted"/>
<dbReference type="eggNOG" id="COG3976">
    <property type="taxonomic scope" value="Bacteria"/>
</dbReference>
<dbReference type="SMART" id="SM00900">
    <property type="entry name" value="FMN_bind"/>
    <property type="match status" value="1"/>
</dbReference>
<dbReference type="GO" id="GO:0016020">
    <property type="term" value="C:membrane"/>
    <property type="evidence" value="ECO:0007669"/>
    <property type="project" value="InterPro"/>
</dbReference>
<dbReference type="InterPro" id="IPR007329">
    <property type="entry name" value="FMN-bd"/>
</dbReference>
<dbReference type="GO" id="GO:0010181">
    <property type="term" value="F:FMN binding"/>
    <property type="evidence" value="ECO:0007669"/>
    <property type="project" value="InterPro"/>
</dbReference>
<dbReference type="Gene3D" id="3.90.1010.20">
    <property type="match status" value="1"/>
</dbReference>
<evidence type="ECO:0000313" key="3">
    <source>
        <dbReference type="Proteomes" id="UP000005632"/>
    </source>
</evidence>
<dbReference type="RefSeq" id="WP_014268938.1">
    <property type="nucleotide sequence ID" value="NC_016633.1"/>
</dbReference>
<reference evidence="2 3" key="1">
    <citation type="submission" date="2011-11" db="EMBL/GenBank/DDBJ databases">
        <title>Complete sequence of Spirochaeta sp. grapes.</title>
        <authorList>
            <consortium name="US DOE Joint Genome Institute"/>
            <person name="Lucas S."/>
            <person name="Han J."/>
            <person name="Lapidus A."/>
            <person name="Cheng J.-F."/>
            <person name="Goodwin L."/>
            <person name="Pitluck S."/>
            <person name="Peters L."/>
            <person name="Ovchinnikova G."/>
            <person name="Munk A.C."/>
            <person name="Detter J.C."/>
            <person name="Han C."/>
            <person name="Tapia R."/>
            <person name="Land M."/>
            <person name="Hauser L."/>
            <person name="Kyrpides N."/>
            <person name="Ivanova N."/>
            <person name="Pagani I."/>
            <person name="Ritalahtilisa K."/>
            <person name="Loeffler F."/>
            <person name="Woyke T."/>
        </authorList>
    </citation>
    <scope>NUCLEOTIDE SEQUENCE [LARGE SCALE GENOMIC DNA]</scope>
    <source>
        <strain evidence="3">ATCC BAA-1885 / DSM 22778 / Grapes</strain>
    </source>
</reference>
<organism evidence="2 3">
    <name type="scientific">Sphaerochaeta pleomorpha (strain ATCC BAA-1885 / DSM 22778 / Grapes)</name>
    <dbReference type="NCBI Taxonomy" id="158190"/>
    <lineage>
        <taxon>Bacteria</taxon>
        <taxon>Pseudomonadati</taxon>
        <taxon>Spirochaetota</taxon>
        <taxon>Spirochaetia</taxon>
        <taxon>Spirochaetales</taxon>
        <taxon>Sphaerochaetaceae</taxon>
        <taxon>Sphaerochaeta</taxon>
    </lineage>
</organism>
<keyword evidence="3" id="KW-1185">Reference proteome</keyword>
<evidence type="ECO:0000259" key="1">
    <source>
        <dbReference type="SMART" id="SM00900"/>
    </source>
</evidence>
<sequence length="128" mass="13925">MIKKLQVLVGILLLLSLGSSCALFTLTRGLEEALAVEVNDVDLSVVEDNVYKGSYDFERWANTLSVTVADHRITTIAIIKDVKYAKQEVSDAIFSKVIEAQSLQVDAISGSTVTSKAYLKSIENALSD</sequence>
<gene>
    <name evidence="2" type="ordered locus">SpiGrapes_0226</name>
</gene>
<dbReference type="Pfam" id="PF04205">
    <property type="entry name" value="FMN_bind"/>
    <property type="match status" value="1"/>
</dbReference>
<dbReference type="KEGG" id="sgp:SpiGrapes_0226"/>
<accession>G8QUB9</accession>
<feature type="domain" description="FMN-binding" evidence="1">
    <location>
        <begin position="58"/>
        <end position="128"/>
    </location>
</feature>
<evidence type="ECO:0000313" key="2">
    <source>
        <dbReference type="EMBL" id="AEV28089.1"/>
    </source>
</evidence>
<dbReference type="PROSITE" id="PS51257">
    <property type="entry name" value="PROKAR_LIPOPROTEIN"/>
    <property type="match status" value="1"/>
</dbReference>
<dbReference type="AlphaFoldDB" id="G8QUB9"/>
<dbReference type="EMBL" id="CP003155">
    <property type="protein sequence ID" value="AEV28089.1"/>
    <property type="molecule type" value="Genomic_DNA"/>
</dbReference>
<dbReference type="Proteomes" id="UP000005632">
    <property type="component" value="Chromosome"/>
</dbReference>
<protein>
    <recommendedName>
        <fullName evidence="1">FMN-binding domain-containing protein</fullName>
    </recommendedName>
</protein>